<keyword evidence="5 7" id="KW-0378">Hydrolase</keyword>
<dbReference type="Pfam" id="PF00825">
    <property type="entry name" value="Ribonuclease_P"/>
    <property type="match status" value="1"/>
</dbReference>
<evidence type="ECO:0000256" key="3">
    <source>
        <dbReference type="ARBA" id="ARBA00022722"/>
    </source>
</evidence>
<dbReference type="EMBL" id="JAHXRI010000006">
    <property type="protein sequence ID" value="MBZ1349958.1"/>
    <property type="molecule type" value="Genomic_DNA"/>
</dbReference>
<evidence type="ECO:0000256" key="7">
    <source>
        <dbReference type="HAMAP-Rule" id="MF_00227"/>
    </source>
</evidence>
<comment type="caution">
    <text evidence="8">The sequence shown here is derived from an EMBL/GenBank/DDBJ whole genome shotgun (WGS) entry which is preliminary data.</text>
</comment>
<sequence length="128" mass="14227">MSRATFPAAARLHRPTEYAAALSGRRVARGAYFIVTAHHTAPTDTIQSPATAPQARLGLVMAKRHAQLASTRNALKRVVREAFRAQRLKLPPADYVVRLHRRVENISLTALKLAARQEADQHFARAKK</sequence>
<dbReference type="InterPro" id="IPR014721">
    <property type="entry name" value="Ribsml_uS5_D2-typ_fold_subgr"/>
</dbReference>
<evidence type="ECO:0000256" key="2">
    <source>
        <dbReference type="ARBA" id="ARBA00022694"/>
    </source>
</evidence>
<dbReference type="GO" id="GO:0000049">
    <property type="term" value="F:tRNA binding"/>
    <property type="evidence" value="ECO:0007669"/>
    <property type="project" value="UniProtKB-UniRule"/>
</dbReference>
<comment type="similarity">
    <text evidence="7">Belongs to the RnpA family.</text>
</comment>
<evidence type="ECO:0000256" key="5">
    <source>
        <dbReference type="ARBA" id="ARBA00022801"/>
    </source>
</evidence>
<dbReference type="PANTHER" id="PTHR33992:SF1">
    <property type="entry name" value="RIBONUCLEASE P PROTEIN COMPONENT"/>
    <property type="match status" value="1"/>
</dbReference>
<evidence type="ECO:0000256" key="4">
    <source>
        <dbReference type="ARBA" id="ARBA00022759"/>
    </source>
</evidence>
<comment type="catalytic activity">
    <reaction evidence="7">
        <text>Endonucleolytic cleavage of RNA, removing 5'-extranucleotides from tRNA precursor.</text>
        <dbReference type="EC" id="3.1.26.5"/>
    </reaction>
</comment>
<dbReference type="GO" id="GO:0042781">
    <property type="term" value="F:3'-tRNA processing endoribonuclease activity"/>
    <property type="evidence" value="ECO:0007669"/>
    <property type="project" value="TreeGrafter"/>
</dbReference>
<dbReference type="EC" id="3.1.26.5" evidence="7"/>
<keyword evidence="4 7" id="KW-0255">Endonuclease</keyword>
<dbReference type="GO" id="GO:0004526">
    <property type="term" value="F:ribonuclease P activity"/>
    <property type="evidence" value="ECO:0007669"/>
    <property type="project" value="UniProtKB-UniRule"/>
</dbReference>
<dbReference type="HAMAP" id="MF_00227">
    <property type="entry name" value="RNase_P"/>
    <property type="match status" value="1"/>
</dbReference>
<keyword evidence="9" id="KW-1185">Reference proteome</keyword>
<dbReference type="InterPro" id="IPR020568">
    <property type="entry name" value="Ribosomal_Su5_D2-typ_SF"/>
</dbReference>
<accession>A0A953N956</accession>
<evidence type="ECO:0000313" key="9">
    <source>
        <dbReference type="Proteomes" id="UP000739565"/>
    </source>
</evidence>
<keyword evidence="6 7" id="KW-0694">RNA-binding</keyword>
<reference evidence="8" key="1">
    <citation type="submission" date="2021-07" db="EMBL/GenBank/DDBJ databases">
        <title>New genus and species of the family Alcaligenaceae.</title>
        <authorList>
            <person name="Hahn M.W."/>
        </authorList>
    </citation>
    <scope>NUCLEOTIDE SEQUENCE</scope>
    <source>
        <strain evidence="8">LF4-65</strain>
    </source>
</reference>
<proteinExistence type="inferred from homology"/>
<dbReference type="Gene3D" id="3.30.230.10">
    <property type="match status" value="1"/>
</dbReference>
<keyword evidence="3 7" id="KW-0540">Nuclease</keyword>
<dbReference type="Proteomes" id="UP000739565">
    <property type="component" value="Unassembled WGS sequence"/>
</dbReference>
<comment type="function">
    <text evidence="1 7">RNaseP catalyzes the removal of the 5'-leader sequence from pre-tRNA to produce the mature 5'-terminus. It can also cleave other RNA substrates such as 4.5S RNA. The protein component plays an auxiliary but essential role in vivo by binding to the 5'-leader sequence and broadening the substrate specificity of the ribozyme.</text>
</comment>
<dbReference type="GO" id="GO:0030677">
    <property type="term" value="C:ribonuclease P complex"/>
    <property type="evidence" value="ECO:0007669"/>
    <property type="project" value="TreeGrafter"/>
</dbReference>
<dbReference type="InterPro" id="IPR020539">
    <property type="entry name" value="RNase_P_CS"/>
</dbReference>
<dbReference type="PROSITE" id="PS00648">
    <property type="entry name" value="RIBONUCLEASE_P"/>
    <property type="match status" value="1"/>
</dbReference>
<evidence type="ECO:0000313" key="8">
    <source>
        <dbReference type="EMBL" id="MBZ1349958.1"/>
    </source>
</evidence>
<organism evidence="8 9">
    <name type="scientific">Zwartia hollandica</name>
    <dbReference type="NCBI Taxonomy" id="324606"/>
    <lineage>
        <taxon>Bacteria</taxon>
        <taxon>Pseudomonadati</taxon>
        <taxon>Pseudomonadota</taxon>
        <taxon>Betaproteobacteria</taxon>
        <taxon>Burkholderiales</taxon>
        <taxon>Alcaligenaceae</taxon>
        <taxon>Zwartia</taxon>
    </lineage>
</organism>
<dbReference type="AlphaFoldDB" id="A0A953N956"/>
<dbReference type="PANTHER" id="PTHR33992">
    <property type="entry name" value="RIBONUCLEASE P PROTEIN COMPONENT"/>
    <property type="match status" value="1"/>
</dbReference>
<dbReference type="InterPro" id="IPR000100">
    <property type="entry name" value="RNase_P"/>
</dbReference>
<evidence type="ECO:0000256" key="6">
    <source>
        <dbReference type="ARBA" id="ARBA00022884"/>
    </source>
</evidence>
<dbReference type="SUPFAM" id="SSF54211">
    <property type="entry name" value="Ribosomal protein S5 domain 2-like"/>
    <property type="match status" value="1"/>
</dbReference>
<gene>
    <name evidence="7" type="primary">rnpA</name>
    <name evidence="8" type="ORF">KZZ10_04805</name>
</gene>
<dbReference type="RefSeq" id="WP_259660999.1">
    <property type="nucleotide sequence ID" value="NZ_JAHXRI010000006.1"/>
</dbReference>
<protein>
    <recommendedName>
        <fullName evidence="7">Ribonuclease P protein component</fullName>
        <shortName evidence="7">RNase P protein</shortName>
        <shortName evidence="7">RNaseP protein</shortName>
        <ecNumber evidence="7">3.1.26.5</ecNumber>
    </recommendedName>
    <alternativeName>
        <fullName evidence="7">Protein C5</fullName>
    </alternativeName>
</protein>
<evidence type="ECO:0000256" key="1">
    <source>
        <dbReference type="ARBA" id="ARBA00002663"/>
    </source>
</evidence>
<comment type="subunit">
    <text evidence="7">Consists of a catalytic RNA component (M1 or rnpB) and a protein subunit.</text>
</comment>
<name>A0A953N956_9BURK</name>
<dbReference type="GO" id="GO:0001682">
    <property type="term" value="P:tRNA 5'-leader removal"/>
    <property type="evidence" value="ECO:0007669"/>
    <property type="project" value="UniProtKB-UniRule"/>
</dbReference>
<keyword evidence="2 7" id="KW-0819">tRNA processing</keyword>